<evidence type="ECO:0000313" key="2">
    <source>
        <dbReference type="Proteomes" id="UP000034516"/>
    </source>
</evidence>
<organism evidence="1 2">
    <name type="scientific">Candidatus Kuenenbacteria bacterium GW2011_GWA2_42_15</name>
    <dbReference type="NCBI Taxonomy" id="1618677"/>
    <lineage>
        <taxon>Bacteria</taxon>
        <taxon>Candidatus Kueneniibacteriota</taxon>
    </lineage>
</organism>
<comment type="caution">
    <text evidence="1">The sequence shown here is derived from an EMBL/GenBank/DDBJ whole genome shotgun (WGS) entry which is preliminary data.</text>
</comment>
<protein>
    <submittedName>
        <fullName evidence="1">23S ribosomal protein</fullName>
    </submittedName>
</protein>
<dbReference type="NCBIfam" id="TIGR02436">
    <property type="entry name" value="four helix bundle protein"/>
    <property type="match status" value="1"/>
</dbReference>
<reference evidence="1 2" key="1">
    <citation type="journal article" date="2015" name="Nature">
        <title>rRNA introns, odd ribosomes, and small enigmatic genomes across a large radiation of phyla.</title>
        <authorList>
            <person name="Brown C.T."/>
            <person name="Hug L.A."/>
            <person name="Thomas B.C."/>
            <person name="Sharon I."/>
            <person name="Castelle C.J."/>
            <person name="Singh A."/>
            <person name="Wilkins M.J."/>
            <person name="Williams K.H."/>
            <person name="Banfield J.F."/>
        </authorList>
    </citation>
    <scope>NUCLEOTIDE SEQUENCE [LARGE SCALE GENOMIC DNA]</scope>
</reference>
<dbReference type="InterPro" id="IPR036583">
    <property type="entry name" value="23S_rRNA_IVS_sf"/>
</dbReference>
<dbReference type="Pfam" id="PF05635">
    <property type="entry name" value="23S_rRNA_IVP"/>
    <property type="match status" value="1"/>
</dbReference>
<dbReference type="EMBL" id="LCCW01000049">
    <property type="protein sequence ID" value="KKS40012.1"/>
    <property type="molecule type" value="Genomic_DNA"/>
</dbReference>
<gene>
    <name evidence="1" type="ORF">UV02_C0049G0003</name>
</gene>
<accession>A0A0G0YTQ9</accession>
<dbReference type="PATRIC" id="fig|1618677.3.peg.799"/>
<dbReference type="PANTHER" id="PTHR38471">
    <property type="entry name" value="FOUR HELIX BUNDLE PROTEIN"/>
    <property type="match status" value="1"/>
</dbReference>
<sequence>MAVKKFNEILAWSKAHQLVLVIYKAIKYLPDLEKYNLVSQMTRAAVSIPSNIAEGYTRSGSLDSLKFYNIARGSLEELKYQTLLCRDLGYFDKTQYSYLLNLEEEVGRILAGWINSQIKNKNHR</sequence>
<dbReference type="PANTHER" id="PTHR38471:SF2">
    <property type="entry name" value="FOUR HELIX BUNDLE PROTEIN"/>
    <property type="match status" value="1"/>
</dbReference>
<dbReference type="SUPFAM" id="SSF158446">
    <property type="entry name" value="IVS-encoded protein-like"/>
    <property type="match status" value="1"/>
</dbReference>
<proteinExistence type="predicted"/>
<evidence type="ECO:0000313" key="1">
    <source>
        <dbReference type="EMBL" id="KKS40012.1"/>
    </source>
</evidence>
<keyword evidence="1" id="KW-0689">Ribosomal protein</keyword>
<dbReference type="Gene3D" id="1.20.1440.60">
    <property type="entry name" value="23S rRNA-intervening sequence"/>
    <property type="match status" value="1"/>
</dbReference>
<dbReference type="AlphaFoldDB" id="A0A0G0YTQ9"/>
<name>A0A0G0YTQ9_9BACT</name>
<dbReference type="GO" id="GO:0005840">
    <property type="term" value="C:ribosome"/>
    <property type="evidence" value="ECO:0007669"/>
    <property type="project" value="UniProtKB-KW"/>
</dbReference>
<dbReference type="Proteomes" id="UP000034516">
    <property type="component" value="Unassembled WGS sequence"/>
</dbReference>
<keyword evidence="1" id="KW-0687">Ribonucleoprotein</keyword>
<dbReference type="CDD" id="cd16377">
    <property type="entry name" value="23S_rRNA_IVP_like"/>
    <property type="match status" value="1"/>
</dbReference>
<dbReference type="InterPro" id="IPR012657">
    <property type="entry name" value="23S_rRNA-intervening_sequence"/>
</dbReference>